<dbReference type="Proteomes" id="UP001295423">
    <property type="component" value="Unassembled WGS sequence"/>
</dbReference>
<proteinExistence type="predicted"/>
<feature type="region of interest" description="Disordered" evidence="1">
    <location>
        <begin position="540"/>
        <end position="560"/>
    </location>
</feature>
<keyword evidence="3" id="KW-1185">Reference proteome</keyword>
<dbReference type="GO" id="GO:0005634">
    <property type="term" value="C:nucleus"/>
    <property type="evidence" value="ECO:0007669"/>
    <property type="project" value="TreeGrafter"/>
</dbReference>
<reference evidence="2" key="1">
    <citation type="submission" date="2023-08" db="EMBL/GenBank/DDBJ databases">
        <authorList>
            <person name="Audoor S."/>
            <person name="Bilcke G."/>
        </authorList>
    </citation>
    <scope>NUCLEOTIDE SEQUENCE</scope>
</reference>
<evidence type="ECO:0000313" key="2">
    <source>
        <dbReference type="EMBL" id="CAJ1942740.1"/>
    </source>
</evidence>
<comment type="caution">
    <text evidence="2">The sequence shown here is derived from an EMBL/GenBank/DDBJ whole genome shotgun (WGS) entry which is preliminary data.</text>
</comment>
<dbReference type="EMBL" id="CAKOGP040001112">
    <property type="protein sequence ID" value="CAJ1942740.1"/>
    <property type="molecule type" value="Genomic_DNA"/>
</dbReference>
<gene>
    <name evidence="2" type="ORF">CYCCA115_LOCUS8098</name>
</gene>
<dbReference type="InterPro" id="IPR010770">
    <property type="entry name" value="Ecd"/>
</dbReference>
<sequence>MDYGSLLEHALQSQQQNNENAKEANTIILDIYSIESRNDSRENLLLLAELATRSNQFLQSQDYLWHFGGDGPVFGVHVGTDGIVHLRAYCNYGPCVQDEWMAVDIMFRLSELLDHDVAISCWDIDDGQVILIQTADVLPDWLDEDPTDNHRNACFIRNGRLQIIQNPHLSLKDALQHLHEQPKAQPSSHPMIHNSILHWLEINRQHVHVQKCAFVIPRKIATLIRERPDLVHFAMQTFCKHIEDKPPSIQHHEDWVWTTHRISRTNYAMARTMVSQEWKSPELMPSLPVEAKRYKRQCNMEATPHLKHALELGVRLVVGFELLLQSSVDPTAREVKLAHWTRIAQEGNGSDSSSWILESYQRGPQHSNYDLSHILKCPVFPEDKDFPTLNSHPDVSIKQQILNAQKKVDPDEDFPKPLSDMVDTESWLVLESGSEGVIDSDFEGMISKFREFMVQSSGPEGVDSSNAAKTSSTTEIRPRVFMNILLSVLKGEGLSFPSVDPYFYQEDYDLMDQEEEEEGEATGEMKDLMDAMDAELKGKSNSRALDPISGLDIEGVQDGDDDELTEKAHVLNNLLQSLDASDGKAGPVSNMIQEMS</sequence>
<name>A0AAD2CQ62_9STRA</name>
<protein>
    <submittedName>
        <fullName evidence="2">Uncharacterized protein</fullName>
    </submittedName>
</protein>
<dbReference type="PANTHER" id="PTHR13060">
    <property type="entry name" value="SGT1 PROTEIN HSGT1 SUPPRESSOR OF GCR2"/>
    <property type="match status" value="1"/>
</dbReference>
<dbReference type="Pfam" id="PF07093">
    <property type="entry name" value="SGT1"/>
    <property type="match status" value="1"/>
</dbReference>
<dbReference type="PANTHER" id="PTHR13060:SF0">
    <property type="entry name" value="PROTEIN ECDYSONELESS HOMOLOG"/>
    <property type="match status" value="1"/>
</dbReference>
<evidence type="ECO:0000256" key="1">
    <source>
        <dbReference type="SAM" id="MobiDB-lite"/>
    </source>
</evidence>
<dbReference type="AlphaFoldDB" id="A0AAD2CQ62"/>
<organism evidence="2 3">
    <name type="scientific">Cylindrotheca closterium</name>
    <dbReference type="NCBI Taxonomy" id="2856"/>
    <lineage>
        <taxon>Eukaryota</taxon>
        <taxon>Sar</taxon>
        <taxon>Stramenopiles</taxon>
        <taxon>Ochrophyta</taxon>
        <taxon>Bacillariophyta</taxon>
        <taxon>Bacillariophyceae</taxon>
        <taxon>Bacillariophycidae</taxon>
        <taxon>Bacillariales</taxon>
        <taxon>Bacillariaceae</taxon>
        <taxon>Cylindrotheca</taxon>
    </lineage>
</organism>
<accession>A0AAD2CQ62</accession>
<evidence type="ECO:0000313" key="3">
    <source>
        <dbReference type="Proteomes" id="UP001295423"/>
    </source>
</evidence>